<feature type="transmembrane region" description="Helical" evidence="8">
    <location>
        <begin position="27"/>
        <end position="50"/>
    </location>
</feature>
<dbReference type="InterPro" id="IPR000425">
    <property type="entry name" value="MIP"/>
</dbReference>
<dbReference type="InterPro" id="IPR023271">
    <property type="entry name" value="Aquaporin-like"/>
</dbReference>
<feature type="transmembrane region" description="Helical" evidence="8">
    <location>
        <begin position="161"/>
        <end position="182"/>
    </location>
</feature>
<keyword evidence="4 7" id="KW-0812">Transmembrane</keyword>
<dbReference type="Proteomes" id="UP000256856">
    <property type="component" value="Chromosome"/>
</dbReference>
<feature type="transmembrane region" description="Helical" evidence="8">
    <location>
        <begin position="70"/>
        <end position="93"/>
    </location>
</feature>
<sequence>MFSIIYNIFSRIIFMNKKIDSNLRGRCIAEFLGTGLIIFFITGSCAALKLTGANFGQWEISIISGMGVTMAIYISNTISGSHLNPAVTIALWMHSYFKKRDVIPYILSQICGAFFATALIYCLYYNLFINFELKHHLIKGSKDWIYLASIFSTYPNSYINIYQAFVIETIITIIFMTIIMILTDNNYNENLSPLIIGLLIGVIGSSVGTLTSFALNPARDFAPKLFTWLIGWGNIVFTGGRKIPYFLIPIFGPILGANIGVFSYKKYIKPHLHKQE</sequence>
<comment type="similarity">
    <text evidence="2 7">Belongs to the MIP/aquaporin (TC 1.A.8) family.</text>
</comment>
<evidence type="ECO:0000256" key="7">
    <source>
        <dbReference type="RuleBase" id="RU000477"/>
    </source>
</evidence>
<evidence type="ECO:0000256" key="5">
    <source>
        <dbReference type="ARBA" id="ARBA00022989"/>
    </source>
</evidence>
<dbReference type="PANTHER" id="PTHR43829">
    <property type="entry name" value="AQUAPORIN OR AQUAGLYCEROPORIN RELATED"/>
    <property type="match status" value="1"/>
</dbReference>
<dbReference type="Gene3D" id="1.20.1080.10">
    <property type="entry name" value="Glycerol uptake facilitator protein"/>
    <property type="match status" value="1"/>
</dbReference>
<dbReference type="PROSITE" id="PS00221">
    <property type="entry name" value="MIP"/>
    <property type="match status" value="1"/>
</dbReference>
<evidence type="ECO:0000256" key="8">
    <source>
        <dbReference type="SAM" id="Phobius"/>
    </source>
</evidence>
<dbReference type="GO" id="GO:0015254">
    <property type="term" value="F:glycerol channel activity"/>
    <property type="evidence" value="ECO:0007669"/>
    <property type="project" value="TreeGrafter"/>
</dbReference>
<dbReference type="InterPro" id="IPR050363">
    <property type="entry name" value="MIP/Aquaporin"/>
</dbReference>
<evidence type="ECO:0000256" key="2">
    <source>
        <dbReference type="ARBA" id="ARBA00006175"/>
    </source>
</evidence>
<dbReference type="InterPro" id="IPR022357">
    <property type="entry name" value="MIP_CS"/>
</dbReference>
<feature type="transmembrane region" description="Helical" evidence="8">
    <location>
        <begin position="105"/>
        <end position="127"/>
    </location>
</feature>
<proteinExistence type="inferred from homology"/>
<name>A0A346DZY6_9ENTR</name>
<reference evidence="9 10" key="1">
    <citation type="submission" date="2018-03" db="EMBL/GenBank/DDBJ databases">
        <title>A parallel universe: an anciently diverged bacterial symbiosis in a Hawaiian planthopper (Hemiptera: Cixiidae) reveals rearranged nutritional responsibilities.</title>
        <authorList>
            <person name="Bennett G."/>
            <person name="Mao M."/>
        </authorList>
    </citation>
    <scope>NUCLEOTIDE SEQUENCE [LARGE SCALE GENOMIC DNA]</scope>
    <source>
        <strain evidence="9 10">OLIH</strain>
    </source>
</reference>
<organism evidence="9 10">
    <name type="scientific">Candidatus Purcelliella pentastirinorum</name>
    <dbReference type="NCBI Taxonomy" id="472834"/>
    <lineage>
        <taxon>Bacteria</taxon>
        <taxon>Pseudomonadati</taxon>
        <taxon>Pseudomonadota</taxon>
        <taxon>Gammaproteobacteria</taxon>
        <taxon>Enterobacterales</taxon>
        <taxon>Enterobacteriaceae</taxon>
        <taxon>Candidatus Purcelliella</taxon>
    </lineage>
</organism>
<accession>A0A346DZY6</accession>
<keyword evidence="3 7" id="KW-0813">Transport</keyword>
<keyword evidence="10" id="KW-1185">Reference proteome</keyword>
<evidence type="ECO:0000256" key="3">
    <source>
        <dbReference type="ARBA" id="ARBA00022448"/>
    </source>
</evidence>
<dbReference type="EMBL" id="CP028374">
    <property type="protein sequence ID" value="AXN02291.1"/>
    <property type="molecule type" value="Genomic_DNA"/>
</dbReference>
<dbReference type="NCBIfam" id="TIGR00861">
    <property type="entry name" value="MIP"/>
    <property type="match status" value="1"/>
</dbReference>
<evidence type="ECO:0000256" key="6">
    <source>
        <dbReference type="ARBA" id="ARBA00023136"/>
    </source>
</evidence>
<evidence type="ECO:0000313" key="9">
    <source>
        <dbReference type="EMBL" id="AXN02291.1"/>
    </source>
</evidence>
<comment type="subcellular location">
    <subcellularLocation>
        <location evidence="1">Membrane</location>
        <topology evidence="1">Multi-pass membrane protein</topology>
    </subcellularLocation>
</comment>
<dbReference type="PRINTS" id="PR00783">
    <property type="entry name" value="MINTRINSICP"/>
</dbReference>
<dbReference type="SUPFAM" id="SSF81338">
    <property type="entry name" value="Aquaporin-like"/>
    <property type="match status" value="1"/>
</dbReference>
<dbReference type="KEGG" id="ppet:C9I82_327"/>
<feature type="transmembrane region" description="Helical" evidence="8">
    <location>
        <begin position="194"/>
        <end position="215"/>
    </location>
</feature>
<feature type="transmembrane region" description="Helical" evidence="8">
    <location>
        <begin position="243"/>
        <end position="264"/>
    </location>
</feature>
<protein>
    <submittedName>
        <fullName evidence="9">Glycerol uptake facilitator protein</fullName>
    </submittedName>
</protein>
<keyword evidence="6 8" id="KW-0472">Membrane</keyword>
<dbReference type="PANTHER" id="PTHR43829:SF9">
    <property type="entry name" value="AQUAPORIN-9"/>
    <property type="match status" value="1"/>
</dbReference>
<evidence type="ECO:0000256" key="4">
    <source>
        <dbReference type="ARBA" id="ARBA00022692"/>
    </source>
</evidence>
<dbReference type="CDD" id="cd00333">
    <property type="entry name" value="MIP"/>
    <property type="match status" value="1"/>
</dbReference>
<dbReference type="Pfam" id="PF00230">
    <property type="entry name" value="MIP"/>
    <property type="match status" value="1"/>
</dbReference>
<dbReference type="GO" id="GO:0005886">
    <property type="term" value="C:plasma membrane"/>
    <property type="evidence" value="ECO:0007669"/>
    <property type="project" value="TreeGrafter"/>
</dbReference>
<evidence type="ECO:0000313" key="10">
    <source>
        <dbReference type="Proteomes" id="UP000256856"/>
    </source>
</evidence>
<evidence type="ECO:0000256" key="1">
    <source>
        <dbReference type="ARBA" id="ARBA00004141"/>
    </source>
</evidence>
<gene>
    <name evidence="9" type="ORF">C9I82_327</name>
</gene>
<keyword evidence="5 8" id="KW-1133">Transmembrane helix</keyword>
<dbReference type="AlphaFoldDB" id="A0A346DZY6"/>